<dbReference type="CDD" id="cd05907">
    <property type="entry name" value="VL_LC_FACS_like"/>
    <property type="match status" value="1"/>
</dbReference>
<dbReference type="InterPro" id="IPR000873">
    <property type="entry name" value="AMP-dep_synth/lig_dom"/>
</dbReference>
<evidence type="ECO:0000313" key="5">
    <source>
        <dbReference type="Proteomes" id="UP000281028"/>
    </source>
</evidence>
<accession>A0A3S1CZ82</accession>
<feature type="domain" description="AMP-dependent synthetase/ligase" evidence="3">
    <location>
        <begin position="10"/>
        <end position="418"/>
    </location>
</feature>
<dbReference type="EMBL" id="RIAR02000001">
    <property type="protein sequence ID" value="NSL86848.1"/>
    <property type="molecule type" value="Genomic_DNA"/>
</dbReference>
<dbReference type="Pfam" id="PF00501">
    <property type="entry name" value="AMP-binding"/>
    <property type="match status" value="1"/>
</dbReference>
<evidence type="ECO:0000256" key="2">
    <source>
        <dbReference type="ARBA" id="ARBA00022840"/>
    </source>
</evidence>
<dbReference type="InterPro" id="IPR020845">
    <property type="entry name" value="AMP-binding_CS"/>
</dbReference>
<keyword evidence="2" id="KW-0067">ATP-binding</keyword>
<keyword evidence="4" id="KW-0436">Ligase</keyword>
<name>A0A3S1CZ82_9BACT</name>
<gene>
    <name evidence="4" type="ORF">ECE50_008405</name>
</gene>
<dbReference type="PROSITE" id="PS00455">
    <property type="entry name" value="AMP_BINDING"/>
    <property type="match status" value="1"/>
</dbReference>
<organism evidence="4 5">
    <name type="scientific">Chitinophaga solisilvae</name>
    <dbReference type="NCBI Taxonomy" id="1233460"/>
    <lineage>
        <taxon>Bacteria</taxon>
        <taxon>Pseudomonadati</taxon>
        <taxon>Bacteroidota</taxon>
        <taxon>Chitinophagia</taxon>
        <taxon>Chitinophagales</taxon>
        <taxon>Chitinophagaceae</taxon>
        <taxon>Chitinophaga</taxon>
    </lineage>
</organism>
<evidence type="ECO:0000259" key="3">
    <source>
        <dbReference type="Pfam" id="PF00501"/>
    </source>
</evidence>
<keyword evidence="5" id="KW-1185">Reference proteome</keyword>
<comment type="caution">
    <text evidence="4">The sequence shown here is derived from an EMBL/GenBank/DDBJ whole genome shotgun (WGS) entry which is preliminary data.</text>
</comment>
<proteinExistence type="predicted"/>
<dbReference type="GO" id="GO:0005524">
    <property type="term" value="F:ATP binding"/>
    <property type="evidence" value="ECO:0007669"/>
    <property type="project" value="UniProtKB-KW"/>
</dbReference>
<reference evidence="4" key="1">
    <citation type="submission" date="2020-05" db="EMBL/GenBank/DDBJ databases">
        <title>Chitinophaga laudate sp. nov., isolated from a tropical peat swamp.</title>
        <authorList>
            <person name="Goh C.B.S."/>
            <person name="Lee M.S."/>
            <person name="Parimannan S."/>
            <person name="Pasbakhsh P."/>
            <person name="Yule C.M."/>
            <person name="Rajandas H."/>
            <person name="Loke S."/>
            <person name="Croft L."/>
            <person name="Tan J.B.L."/>
        </authorList>
    </citation>
    <scope>NUCLEOTIDE SEQUENCE</scope>
    <source>
        <strain evidence="4">Mgbs1</strain>
    </source>
</reference>
<dbReference type="Proteomes" id="UP000281028">
    <property type="component" value="Unassembled WGS sequence"/>
</dbReference>
<dbReference type="InterPro" id="IPR042099">
    <property type="entry name" value="ANL_N_sf"/>
</dbReference>
<dbReference type="RefSeq" id="WP_127042287.1">
    <property type="nucleotide sequence ID" value="NZ_JAABOK010000001.1"/>
</dbReference>
<evidence type="ECO:0000256" key="1">
    <source>
        <dbReference type="ARBA" id="ARBA00022741"/>
    </source>
</evidence>
<keyword evidence="1" id="KW-0547">Nucleotide-binding</keyword>
<dbReference type="PANTHER" id="PTHR43272:SF33">
    <property type="entry name" value="AMP-BINDING DOMAIN-CONTAINING PROTEIN-RELATED"/>
    <property type="match status" value="1"/>
</dbReference>
<evidence type="ECO:0000313" key="4">
    <source>
        <dbReference type="EMBL" id="NSL86848.1"/>
    </source>
</evidence>
<dbReference type="OrthoDB" id="9778383at2"/>
<dbReference type="GO" id="GO:0016020">
    <property type="term" value="C:membrane"/>
    <property type="evidence" value="ECO:0007669"/>
    <property type="project" value="TreeGrafter"/>
</dbReference>
<dbReference type="SUPFAM" id="SSF56801">
    <property type="entry name" value="Acetyl-CoA synthetase-like"/>
    <property type="match status" value="1"/>
</dbReference>
<dbReference type="Gene3D" id="3.40.50.12780">
    <property type="entry name" value="N-terminal domain of ligase-like"/>
    <property type="match status" value="2"/>
</dbReference>
<sequence length="597" mass="66747">MKRLFDMAAAQATGRPDGVMLASKKNGEWVPLTCKEVNRHAADLAAGLLQLGLHQGELVPEKQDKIALVSQNRPEWLICDLAVQQTGAILTPIYPTISPVEFAVILNEAEVRILFLASKELYDRFQPAFKDIPTLKYIYTFDDVPGVENWSALKGNAAGEALRKTMTERVSEDTIATIIYTSGTTGVPKGVMLSHKNIVSNVLSSMPAFSFARKDDRCLSFLPLNHIFEKMVTYIYVQAGIGIYYAESMDTIGDNLREVKPMVFTSVPRLLEKVYERIISKGLELKGIKRALFFWAVNLGKQYDNISQGSFFYRLQLKLANKLIFNKWREALGGRVVAIVSGSAALQERLIRIFSAANITIMEGYGLTETSPVISVNRLESEDRRIGTVGPLIDGVEVKLAEDGEIICRGPNIMVGYYKKPEQTAEVLTPDGWFHTGDIGVWVEKRFLKITDRKKEVFKTSGGKYVAPQAIENKMRESPYIEQMMVVGPGRKFVSALIVPNYGQVRSRLSAQGIQPPASNEDLVALDATVQLIQEQLDKYNPLFGHVEQVKKFLLLPAEWTIDNGILTPKLSIRRKVIEQRFEKEIDSLYGGSSTIE</sequence>
<dbReference type="Pfam" id="PF23562">
    <property type="entry name" value="AMP-binding_C_3"/>
    <property type="match status" value="1"/>
</dbReference>
<protein>
    <submittedName>
        <fullName evidence="4">Long-chain fatty acid--CoA ligase</fullName>
    </submittedName>
</protein>
<dbReference type="AlphaFoldDB" id="A0A3S1CZ82"/>
<dbReference type="GO" id="GO:0004467">
    <property type="term" value="F:long-chain fatty acid-CoA ligase activity"/>
    <property type="evidence" value="ECO:0007669"/>
    <property type="project" value="TreeGrafter"/>
</dbReference>
<dbReference type="PANTHER" id="PTHR43272">
    <property type="entry name" value="LONG-CHAIN-FATTY-ACID--COA LIGASE"/>
    <property type="match status" value="1"/>
</dbReference>